<dbReference type="AlphaFoldDB" id="A0A415SWA1"/>
<dbReference type="Proteomes" id="UP000285109">
    <property type="component" value="Unassembled WGS sequence"/>
</dbReference>
<dbReference type="EMBL" id="QRQK01000034">
    <property type="protein sequence ID" value="RHM93366.1"/>
    <property type="molecule type" value="Genomic_DNA"/>
</dbReference>
<accession>A0A415SWA1</accession>
<feature type="non-terminal residue" evidence="1">
    <location>
        <position position="1"/>
    </location>
</feature>
<reference evidence="1 2" key="1">
    <citation type="submission" date="2018-08" db="EMBL/GenBank/DDBJ databases">
        <title>A genome reference for cultivated species of the human gut microbiota.</title>
        <authorList>
            <person name="Zou Y."/>
            <person name="Xue W."/>
            <person name="Luo G."/>
        </authorList>
    </citation>
    <scope>NUCLEOTIDE SEQUENCE [LARGE SCALE GENOMIC DNA]</scope>
    <source>
        <strain evidence="1 2">AF31-28B-AC</strain>
    </source>
</reference>
<protein>
    <submittedName>
        <fullName evidence="1">Uncharacterized protein</fullName>
    </submittedName>
</protein>
<organism evidence="1 2">
    <name type="scientific">Phocaeicola plebeius</name>
    <dbReference type="NCBI Taxonomy" id="310297"/>
    <lineage>
        <taxon>Bacteria</taxon>
        <taxon>Pseudomonadati</taxon>
        <taxon>Bacteroidota</taxon>
        <taxon>Bacteroidia</taxon>
        <taxon>Bacteroidales</taxon>
        <taxon>Bacteroidaceae</taxon>
        <taxon>Phocaeicola</taxon>
    </lineage>
</organism>
<proteinExistence type="predicted"/>
<evidence type="ECO:0000313" key="1">
    <source>
        <dbReference type="EMBL" id="RHM93366.1"/>
    </source>
</evidence>
<comment type="caution">
    <text evidence="1">The sequence shown here is derived from an EMBL/GenBank/DDBJ whole genome shotgun (WGS) entry which is preliminary data.</text>
</comment>
<evidence type="ECO:0000313" key="2">
    <source>
        <dbReference type="Proteomes" id="UP000285109"/>
    </source>
</evidence>
<gene>
    <name evidence="1" type="ORF">DWZ34_14405</name>
</gene>
<name>A0A415SWA1_9BACT</name>
<sequence length="89" mass="10466">LLPDSFFPSFSPCYPLFPYRSPGRLSEIRQETFSPKRRVILHRKLRIRSERAKIPLEEGLLWNVVFRVEFSEENIKKAGVFTPACENIN</sequence>